<organism evidence="2">
    <name type="scientific">Anopheles triannulatus</name>
    <dbReference type="NCBI Taxonomy" id="58253"/>
    <lineage>
        <taxon>Eukaryota</taxon>
        <taxon>Metazoa</taxon>
        <taxon>Ecdysozoa</taxon>
        <taxon>Arthropoda</taxon>
        <taxon>Hexapoda</taxon>
        <taxon>Insecta</taxon>
        <taxon>Pterygota</taxon>
        <taxon>Neoptera</taxon>
        <taxon>Endopterygota</taxon>
        <taxon>Diptera</taxon>
        <taxon>Nematocera</taxon>
        <taxon>Culicoidea</taxon>
        <taxon>Culicidae</taxon>
        <taxon>Anophelinae</taxon>
        <taxon>Anopheles</taxon>
    </lineage>
</organism>
<feature type="signal peptide" evidence="1">
    <location>
        <begin position="1"/>
        <end position="25"/>
    </location>
</feature>
<keyword evidence="1" id="KW-0732">Signal</keyword>
<name>A0A2M4B263_9DIPT</name>
<dbReference type="EMBL" id="GGFK01013822">
    <property type="protein sequence ID" value="MBW47143.1"/>
    <property type="molecule type" value="Transcribed_RNA"/>
</dbReference>
<proteinExistence type="predicted"/>
<dbReference type="AlphaFoldDB" id="A0A2M4B263"/>
<evidence type="ECO:0000313" key="2">
    <source>
        <dbReference type="EMBL" id="MBW47143.1"/>
    </source>
</evidence>
<sequence>MPLCFFFHYKFSLLHFFFSLSTVTGQNGRFKQAQRFEKYAFWRSFFSCAFCGILRKIGRFAFGDTRRSCANAHTKRWMR</sequence>
<feature type="chain" id="PRO_5014597718" evidence="1">
    <location>
        <begin position="26"/>
        <end position="79"/>
    </location>
</feature>
<protein>
    <submittedName>
        <fullName evidence="2">Putative secreted protein</fullName>
    </submittedName>
</protein>
<evidence type="ECO:0000256" key="1">
    <source>
        <dbReference type="SAM" id="SignalP"/>
    </source>
</evidence>
<accession>A0A2M4B263</accession>
<reference evidence="2" key="1">
    <citation type="submission" date="2018-01" db="EMBL/GenBank/DDBJ databases">
        <title>An insight into the sialome of Amazonian anophelines.</title>
        <authorList>
            <person name="Ribeiro J.M."/>
            <person name="Scarpassa V."/>
            <person name="Calvo E."/>
        </authorList>
    </citation>
    <scope>NUCLEOTIDE SEQUENCE</scope>
    <source>
        <tissue evidence="2">Salivary glands</tissue>
    </source>
</reference>